<sequence>MTHEEPATHPYFQDPPKQESLTRLREIANIFLEKLDQLTIIVAAFHNQNPCPDAIDVVGRIRFRTAEQCTKLSEVIYSVQKFTLTYLAFVTMLSNKKEKSVLKFSIKRVADDATALAAQMGEARKMIHEFEKKIKEEELTKITEAMKKNKSANKKVFTEANLQVLTDFFKAAHEYGTLLQSNSDYFEAMAKLVHDERTSLPSDPEIERMREVWQAFTQKTAGLERGLDDIEDGIWEGKKIRDAKDPSNPFRDKSKISEDASDRSSRSSRASSRKSFSRRFFPFLHREHS</sequence>
<dbReference type="EMBL" id="JABXXO010000010">
    <property type="protein sequence ID" value="KAF7768298.1"/>
    <property type="molecule type" value="Genomic_DNA"/>
</dbReference>
<name>A0A8H7C894_AGABI</name>
<comment type="caution">
    <text evidence="3">The sequence shown here is derived from an EMBL/GenBank/DDBJ whole genome shotgun (WGS) entry which is preliminary data.</text>
</comment>
<evidence type="ECO:0000256" key="2">
    <source>
        <dbReference type="SAM" id="MobiDB-lite"/>
    </source>
</evidence>
<gene>
    <name evidence="3" type="ORF">Agabi119p4_7541</name>
</gene>
<accession>A0A8H7C894</accession>
<evidence type="ECO:0000313" key="4">
    <source>
        <dbReference type="Proteomes" id="UP000629468"/>
    </source>
</evidence>
<feature type="region of interest" description="Disordered" evidence="2">
    <location>
        <begin position="238"/>
        <end position="275"/>
    </location>
</feature>
<evidence type="ECO:0000256" key="1">
    <source>
        <dbReference type="SAM" id="Coils"/>
    </source>
</evidence>
<dbReference type="Proteomes" id="UP000629468">
    <property type="component" value="Unassembled WGS sequence"/>
</dbReference>
<proteinExistence type="predicted"/>
<protein>
    <submittedName>
        <fullName evidence="3">Uncharacterized protein</fullName>
    </submittedName>
</protein>
<feature type="coiled-coil region" evidence="1">
    <location>
        <begin position="120"/>
        <end position="155"/>
    </location>
</feature>
<dbReference type="AlphaFoldDB" id="A0A8H7C894"/>
<reference evidence="3 4" key="1">
    <citation type="journal article" name="Sci. Rep.">
        <title>Telomere-to-telomere assembled and centromere annotated genomes of the two main subspecies of the button mushroom Agaricus bisporus reveal especially polymorphic chromosome ends.</title>
        <authorList>
            <person name="Sonnenberg A.S.M."/>
            <person name="Sedaghat-Telgerd N."/>
            <person name="Lavrijssen B."/>
            <person name="Ohm R.A."/>
            <person name="Hendrickx P.M."/>
            <person name="Scholtmeijer K."/>
            <person name="Baars J.J.P."/>
            <person name="van Peer A."/>
        </authorList>
    </citation>
    <scope>NUCLEOTIDE SEQUENCE [LARGE SCALE GENOMIC DNA]</scope>
    <source>
        <strain evidence="3 4">H119_p4</strain>
    </source>
</reference>
<keyword evidence="1" id="KW-0175">Coiled coil</keyword>
<feature type="compositionally biased region" description="Basic and acidic residues" evidence="2">
    <location>
        <begin position="238"/>
        <end position="265"/>
    </location>
</feature>
<organism evidence="3 4">
    <name type="scientific">Agaricus bisporus var. burnettii</name>
    <dbReference type="NCBI Taxonomy" id="192524"/>
    <lineage>
        <taxon>Eukaryota</taxon>
        <taxon>Fungi</taxon>
        <taxon>Dikarya</taxon>
        <taxon>Basidiomycota</taxon>
        <taxon>Agaricomycotina</taxon>
        <taxon>Agaricomycetes</taxon>
        <taxon>Agaricomycetidae</taxon>
        <taxon>Agaricales</taxon>
        <taxon>Agaricineae</taxon>
        <taxon>Agaricaceae</taxon>
        <taxon>Agaricus</taxon>
    </lineage>
</organism>
<evidence type="ECO:0000313" key="3">
    <source>
        <dbReference type="EMBL" id="KAF7768298.1"/>
    </source>
</evidence>